<evidence type="ECO:0000313" key="2">
    <source>
        <dbReference type="Proteomes" id="UP000254304"/>
    </source>
</evidence>
<dbReference type="Proteomes" id="UP000254304">
    <property type="component" value="Unassembled WGS sequence"/>
</dbReference>
<dbReference type="CDD" id="cd01948">
    <property type="entry name" value="EAL"/>
    <property type="match status" value="1"/>
</dbReference>
<gene>
    <name evidence="1" type="primary">yhjH_1</name>
    <name evidence="1" type="ORF">NCTC12157_00126</name>
</gene>
<dbReference type="InterPro" id="IPR050706">
    <property type="entry name" value="Cyclic-di-GMP_PDE-like"/>
</dbReference>
<sequence length="258" mass="29950">MITKMMLGLMMPTFSVIERVRAQSYWRQCQRVYRFQPIYRTSGKLLGIELLTGIFHPSAPQKFVSPEEYFVAVAIGKRVQIVQEQLDLLQQWQQLFVEHGLLASINVDGQVLEALQSDSALKRQINTMPYVRFELVESAEHALSIPLSKIEQSDRLWLDDFGQGIANFSSFTTWHYEYIKIARDLFILLRQSEEGSRLFFTLVTLMNRYSKGVIIEGVETAQEWQMVRESDALAAQGYYLSRPQTFDQLDKLPIHFPE</sequence>
<accession>A0A377N4H1</accession>
<dbReference type="InterPro" id="IPR001633">
    <property type="entry name" value="EAL_dom"/>
</dbReference>
<dbReference type="AlphaFoldDB" id="A0A377N4H1"/>
<dbReference type="NCBIfam" id="NF008617">
    <property type="entry name" value="PRK11596.1"/>
    <property type="match status" value="1"/>
</dbReference>
<dbReference type="RefSeq" id="WP_034794050.1">
    <property type="nucleotide sequence ID" value="NZ_JALCLQ010000007.1"/>
</dbReference>
<dbReference type="EC" id="3.1.4.52" evidence="1"/>
<reference evidence="1 2" key="1">
    <citation type="submission" date="2018-06" db="EMBL/GenBank/DDBJ databases">
        <authorList>
            <consortium name="Pathogen Informatics"/>
            <person name="Doyle S."/>
        </authorList>
    </citation>
    <scope>NUCLEOTIDE SEQUENCE [LARGE SCALE GENOMIC DNA]</scope>
    <source>
        <strain evidence="1 2">NCTC12157</strain>
    </source>
</reference>
<dbReference type="PANTHER" id="PTHR33121:SF78">
    <property type="entry name" value="CYCLIC DI-GMP PHOSPHODIESTERASE PDEH"/>
    <property type="match status" value="1"/>
</dbReference>
<dbReference type="Gene3D" id="3.20.20.450">
    <property type="entry name" value="EAL domain"/>
    <property type="match status" value="1"/>
</dbReference>
<dbReference type="PROSITE" id="PS50883">
    <property type="entry name" value="EAL"/>
    <property type="match status" value="1"/>
</dbReference>
<dbReference type="GO" id="GO:0071111">
    <property type="term" value="F:cyclic-guanylate-specific phosphodiesterase activity"/>
    <property type="evidence" value="ECO:0007669"/>
    <property type="project" value="UniProtKB-EC"/>
</dbReference>
<dbReference type="EMBL" id="UGGO01000001">
    <property type="protein sequence ID" value="STQ42471.1"/>
    <property type="molecule type" value="Genomic_DNA"/>
</dbReference>
<protein>
    <submittedName>
        <fullName evidence="1">Cyclic di-GMP phosphodiesterase YhjH</fullName>
        <ecNumber evidence="1">3.1.4.52</ecNumber>
    </submittedName>
</protein>
<dbReference type="GeneID" id="78381926"/>
<proteinExistence type="predicted"/>
<dbReference type="SMART" id="SM00052">
    <property type="entry name" value="EAL"/>
    <property type="match status" value="1"/>
</dbReference>
<name>A0A377N4H1_9GAMM</name>
<evidence type="ECO:0000313" key="1">
    <source>
        <dbReference type="EMBL" id="STQ42471.1"/>
    </source>
</evidence>
<dbReference type="Pfam" id="PF00563">
    <property type="entry name" value="EAL"/>
    <property type="match status" value="1"/>
</dbReference>
<dbReference type="PANTHER" id="PTHR33121">
    <property type="entry name" value="CYCLIC DI-GMP PHOSPHODIESTERASE PDEF"/>
    <property type="match status" value="1"/>
</dbReference>
<keyword evidence="1" id="KW-0378">Hydrolase</keyword>
<dbReference type="SUPFAM" id="SSF141868">
    <property type="entry name" value="EAL domain-like"/>
    <property type="match status" value="1"/>
</dbReference>
<organism evidence="1 2">
    <name type="scientific">Ewingella americana</name>
    <dbReference type="NCBI Taxonomy" id="41202"/>
    <lineage>
        <taxon>Bacteria</taxon>
        <taxon>Pseudomonadati</taxon>
        <taxon>Pseudomonadota</taxon>
        <taxon>Gammaproteobacteria</taxon>
        <taxon>Enterobacterales</taxon>
        <taxon>Yersiniaceae</taxon>
        <taxon>Ewingella</taxon>
    </lineage>
</organism>
<dbReference type="InterPro" id="IPR035919">
    <property type="entry name" value="EAL_sf"/>
</dbReference>